<gene>
    <name evidence="2" type="ORF">Bca52824_001482</name>
</gene>
<protein>
    <submittedName>
        <fullName evidence="2">Uncharacterized protein</fullName>
    </submittedName>
</protein>
<sequence length="137" mass="14706">MDGSACDVENKVDTTEDAELGEADENDDEDYDYDLWHDFVGRDCEWDNKKDEDGGAGGGGRMNKTNGGVRGEVASKMPSGSANPSSTKGSGSAANKQRTAGKDYIVFCATPKSTSTFEDYIADGRDYSLVEECAGRY</sequence>
<dbReference type="EMBL" id="JAAMPC010000001">
    <property type="protein sequence ID" value="KAG2330302.1"/>
    <property type="molecule type" value="Genomic_DNA"/>
</dbReference>
<dbReference type="Proteomes" id="UP000886595">
    <property type="component" value="Unassembled WGS sequence"/>
</dbReference>
<name>A0A8X7WJ66_BRACI</name>
<keyword evidence="3" id="KW-1185">Reference proteome</keyword>
<evidence type="ECO:0000256" key="1">
    <source>
        <dbReference type="SAM" id="MobiDB-lite"/>
    </source>
</evidence>
<reference evidence="2 3" key="1">
    <citation type="submission" date="2020-02" db="EMBL/GenBank/DDBJ databases">
        <authorList>
            <person name="Ma Q."/>
            <person name="Huang Y."/>
            <person name="Song X."/>
            <person name="Pei D."/>
        </authorList>
    </citation>
    <scope>NUCLEOTIDE SEQUENCE [LARGE SCALE GENOMIC DNA]</scope>
    <source>
        <strain evidence="2">Sxm20200214</strain>
        <tissue evidence="2">Leaf</tissue>
    </source>
</reference>
<feature type="region of interest" description="Disordered" evidence="1">
    <location>
        <begin position="45"/>
        <end position="97"/>
    </location>
</feature>
<comment type="caution">
    <text evidence="2">The sequence shown here is derived from an EMBL/GenBank/DDBJ whole genome shotgun (WGS) entry which is preliminary data.</text>
</comment>
<proteinExistence type="predicted"/>
<feature type="compositionally biased region" description="Polar residues" evidence="1">
    <location>
        <begin position="78"/>
        <end position="97"/>
    </location>
</feature>
<evidence type="ECO:0000313" key="3">
    <source>
        <dbReference type="Proteomes" id="UP000886595"/>
    </source>
</evidence>
<organism evidence="2 3">
    <name type="scientific">Brassica carinata</name>
    <name type="common">Ethiopian mustard</name>
    <name type="synonym">Abyssinian cabbage</name>
    <dbReference type="NCBI Taxonomy" id="52824"/>
    <lineage>
        <taxon>Eukaryota</taxon>
        <taxon>Viridiplantae</taxon>
        <taxon>Streptophyta</taxon>
        <taxon>Embryophyta</taxon>
        <taxon>Tracheophyta</taxon>
        <taxon>Spermatophyta</taxon>
        <taxon>Magnoliopsida</taxon>
        <taxon>eudicotyledons</taxon>
        <taxon>Gunneridae</taxon>
        <taxon>Pentapetalae</taxon>
        <taxon>rosids</taxon>
        <taxon>malvids</taxon>
        <taxon>Brassicales</taxon>
        <taxon>Brassicaceae</taxon>
        <taxon>Brassiceae</taxon>
        <taxon>Brassica</taxon>
    </lineage>
</organism>
<dbReference type="AlphaFoldDB" id="A0A8X7WJ66"/>
<accession>A0A8X7WJ66</accession>
<feature type="compositionally biased region" description="Acidic residues" evidence="1">
    <location>
        <begin position="15"/>
        <end position="31"/>
    </location>
</feature>
<feature type="region of interest" description="Disordered" evidence="1">
    <location>
        <begin position="1"/>
        <end position="31"/>
    </location>
</feature>
<evidence type="ECO:0000313" key="2">
    <source>
        <dbReference type="EMBL" id="KAG2330302.1"/>
    </source>
</evidence>